<dbReference type="EMBL" id="LLXL01003570">
    <property type="protein sequence ID" value="PKK58471.1"/>
    <property type="molecule type" value="Genomic_DNA"/>
</dbReference>
<comment type="caution">
    <text evidence="3">The sequence shown here is derived from an EMBL/GenBank/DDBJ whole genome shotgun (WGS) entry which is preliminary data.</text>
</comment>
<dbReference type="VEuPathDB" id="FungiDB:RhiirFUN_024416"/>
<evidence type="ECO:0000313" key="2">
    <source>
        <dbReference type="EMBL" id="PKK56590.1"/>
    </source>
</evidence>
<proteinExistence type="predicted"/>
<evidence type="ECO:0000313" key="4">
    <source>
        <dbReference type="Proteomes" id="UP000233469"/>
    </source>
</evidence>
<dbReference type="EMBL" id="LLXL01005402">
    <property type="protein sequence ID" value="PKK56590.1"/>
    <property type="molecule type" value="Genomic_DNA"/>
</dbReference>
<protein>
    <recommendedName>
        <fullName evidence="5">Crinkler family protein</fullName>
    </recommendedName>
</protein>
<reference evidence="3 4" key="2">
    <citation type="submission" date="2017-10" db="EMBL/GenBank/DDBJ databases">
        <title>Extensive intraspecific genome diversity in a model arbuscular mycorrhizal fungus.</title>
        <authorList>
            <person name="Chen E.C.H."/>
            <person name="Morin E."/>
            <person name="Baudet D."/>
            <person name="Noel J."/>
            <person name="Ndikumana S."/>
            <person name="Charron P."/>
            <person name="St-Onge C."/>
            <person name="Giorgi J."/>
            <person name="Grigoriev I.V."/>
            <person name="Roux C."/>
            <person name="Martin F.M."/>
            <person name="Corradi N."/>
        </authorList>
    </citation>
    <scope>NUCLEOTIDE SEQUENCE [LARGE SCALE GENOMIC DNA]</scope>
    <source>
        <strain evidence="3 4">C2</strain>
    </source>
</reference>
<dbReference type="VEuPathDB" id="FungiDB:RhiirA1_430002"/>
<accession>A0A2N1MA02</accession>
<feature type="non-terminal residue" evidence="3">
    <location>
        <position position="1"/>
    </location>
</feature>
<gene>
    <name evidence="3" type="ORF">RhiirC2_720496</name>
    <name evidence="2" type="ORF">RhiirC2_721766</name>
</gene>
<organism evidence="3 4">
    <name type="scientific">Rhizophagus irregularis</name>
    <dbReference type="NCBI Taxonomy" id="588596"/>
    <lineage>
        <taxon>Eukaryota</taxon>
        <taxon>Fungi</taxon>
        <taxon>Fungi incertae sedis</taxon>
        <taxon>Mucoromycota</taxon>
        <taxon>Glomeromycotina</taxon>
        <taxon>Glomeromycetes</taxon>
        <taxon>Glomerales</taxon>
        <taxon>Glomeraceae</taxon>
        <taxon>Rhizophagus</taxon>
    </lineage>
</organism>
<feature type="compositionally biased region" description="Basic and acidic residues" evidence="1">
    <location>
        <begin position="240"/>
        <end position="250"/>
    </location>
</feature>
<dbReference type="VEuPathDB" id="FungiDB:FUN_005210"/>
<dbReference type="Proteomes" id="UP000233469">
    <property type="component" value="Unassembled WGS sequence"/>
</dbReference>
<reference evidence="3 4" key="1">
    <citation type="submission" date="2016-04" db="EMBL/GenBank/DDBJ databases">
        <title>Genome analyses suggest a sexual origin of heterokaryosis in a supposedly ancient asexual fungus.</title>
        <authorList>
            <person name="Ropars J."/>
            <person name="Sedzielewska K."/>
            <person name="Noel J."/>
            <person name="Charron P."/>
            <person name="Farinelli L."/>
            <person name="Marton T."/>
            <person name="Kruger M."/>
            <person name="Pelin A."/>
            <person name="Brachmann A."/>
            <person name="Corradi N."/>
        </authorList>
    </citation>
    <scope>NUCLEOTIDE SEQUENCE [LARGE SCALE GENOMIC DNA]</scope>
    <source>
        <strain evidence="3 4">C2</strain>
    </source>
</reference>
<feature type="region of interest" description="Disordered" evidence="1">
    <location>
        <begin position="218"/>
        <end position="250"/>
    </location>
</feature>
<name>A0A2N1MA02_9GLOM</name>
<dbReference type="AlphaFoldDB" id="A0A2N1MA02"/>
<sequence>WSFPKVCQLYGLGESDDPSLSVFPPFTCEYKELEEDSSKAILKHLTAELNARLKAIPISGNEASKSQYVCSYLVAGVNLYERKFELRPEKNITGPNGHGPVDFAIDLLQTAKTVGVTEVKDEDFFKGIAQNAVQLESALSNRKRKANEMEEESVFVGKVFGIITDAEKWYFMECSLDDQDRLRFKLSEPIVVVYKDENMENMVRKVLGHIAWLLEEVQKPDSASQSEERAIKKPRSSGNLKEKSDTVVKS</sequence>
<evidence type="ECO:0008006" key="5">
    <source>
        <dbReference type="Google" id="ProtNLM"/>
    </source>
</evidence>
<evidence type="ECO:0000313" key="3">
    <source>
        <dbReference type="EMBL" id="PKK58471.1"/>
    </source>
</evidence>
<evidence type="ECO:0000256" key="1">
    <source>
        <dbReference type="SAM" id="MobiDB-lite"/>
    </source>
</evidence>